<keyword evidence="3" id="KW-0963">Cytoplasm</keyword>
<dbReference type="Pfam" id="PF12874">
    <property type="entry name" value="zf-met"/>
    <property type="match status" value="4"/>
</dbReference>
<feature type="region of interest" description="Disordered" evidence="11">
    <location>
        <begin position="231"/>
        <end position="296"/>
    </location>
</feature>
<keyword evidence="14" id="KW-1185">Reference proteome</keyword>
<proteinExistence type="predicted"/>
<keyword evidence="4" id="KW-0479">Metal-binding</keyword>
<sequence>MDGDTLTGDFLFEPVGKAEVNRMIKDNCHMFSDTHCKVCSAVLISESQKLAHYQGKKHANKVRRYISIHKDEEPLMKRLKLQSEEIKSNGEVDRSKACPLCNMTFSSPVVAESHYQGKVHSKNLKLNQQVILAQAKPTAASKKKSSASGIASEEGASNDPDKFCSICHTRFNNPLMAKQHYVGKKHKKQITKVKLMEHYGPSTTLVKGYQCTLCKIELNSVEQYQAHISGAKHKNHLSNSTPLQSPPSQRRTTQKKASSAPTYHSTYPPHGSQSFLPSHGSQSFLPSPPRRVSSQRDDYGMVSEAMSASFSFPRLGNHEPERQYPGVSQPYFSERYRQDLNRRPADHMMHPSLLRTVPFSG</sequence>
<dbReference type="GO" id="GO:0003723">
    <property type="term" value="F:RNA binding"/>
    <property type="evidence" value="ECO:0007669"/>
    <property type="project" value="UniProtKB-KW"/>
</dbReference>
<protein>
    <recommendedName>
        <fullName evidence="10">Zinc finger protein 346</fullName>
    </recommendedName>
</protein>
<keyword evidence="6" id="KW-0863">Zinc-finger</keyword>
<dbReference type="EMBL" id="JAATIS010009265">
    <property type="protein sequence ID" value="KAG2455665.1"/>
    <property type="molecule type" value="Genomic_DNA"/>
</dbReference>
<reference evidence="13 14" key="1">
    <citation type="journal article" date="2021" name="Cell">
        <title>Tracing the genetic footprints of vertebrate landing in non-teleost ray-finned fishes.</title>
        <authorList>
            <person name="Bi X."/>
            <person name="Wang K."/>
            <person name="Yang L."/>
            <person name="Pan H."/>
            <person name="Jiang H."/>
            <person name="Wei Q."/>
            <person name="Fang M."/>
            <person name="Yu H."/>
            <person name="Zhu C."/>
            <person name="Cai Y."/>
            <person name="He Y."/>
            <person name="Gan X."/>
            <person name="Zeng H."/>
            <person name="Yu D."/>
            <person name="Zhu Y."/>
            <person name="Jiang H."/>
            <person name="Qiu Q."/>
            <person name="Yang H."/>
            <person name="Zhang Y.E."/>
            <person name="Wang W."/>
            <person name="Zhu M."/>
            <person name="He S."/>
            <person name="Zhang G."/>
        </authorList>
    </citation>
    <scope>NUCLEOTIDE SEQUENCE [LARGE SCALE GENOMIC DNA]</scope>
    <source>
        <strain evidence="13">Bchr_013</strain>
    </source>
</reference>
<evidence type="ECO:0000256" key="5">
    <source>
        <dbReference type="ARBA" id="ARBA00022737"/>
    </source>
</evidence>
<dbReference type="Gene3D" id="3.30.160.60">
    <property type="entry name" value="Classic Zinc Finger"/>
    <property type="match status" value="4"/>
</dbReference>
<evidence type="ECO:0000313" key="14">
    <source>
        <dbReference type="Proteomes" id="UP000886611"/>
    </source>
</evidence>
<dbReference type="GO" id="GO:0008270">
    <property type="term" value="F:zinc ion binding"/>
    <property type="evidence" value="ECO:0007669"/>
    <property type="project" value="UniProtKB-KW"/>
</dbReference>
<keyword evidence="5" id="KW-0677">Repeat</keyword>
<evidence type="ECO:0000256" key="9">
    <source>
        <dbReference type="ARBA" id="ARBA00023242"/>
    </source>
</evidence>
<evidence type="ECO:0000256" key="10">
    <source>
        <dbReference type="ARBA" id="ARBA00039634"/>
    </source>
</evidence>
<dbReference type="OrthoDB" id="1925236at2759"/>
<dbReference type="SMART" id="SM00355">
    <property type="entry name" value="ZnF_C2H2"/>
    <property type="match status" value="4"/>
</dbReference>
<dbReference type="InterPro" id="IPR003604">
    <property type="entry name" value="Matrin/U1-like-C_Znf_C2H2"/>
</dbReference>
<feature type="non-terminal residue" evidence="13">
    <location>
        <position position="361"/>
    </location>
</feature>
<dbReference type="PANTHER" id="PTHR46144:SF5">
    <property type="entry name" value="ZINC FINGER PROTEIN 346"/>
    <property type="match status" value="1"/>
</dbReference>
<comment type="caution">
    <text evidence="13">The sequence shown here is derived from an EMBL/GenBank/DDBJ whole genome shotgun (WGS) entry which is preliminary data.</text>
</comment>
<dbReference type="InterPro" id="IPR013087">
    <property type="entry name" value="Znf_C2H2_type"/>
</dbReference>
<dbReference type="SMART" id="SM00451">
    <property type="entry name" value="ZnF_U1"/>
    <property type="match status" value="4"/>
</dbReference>
<evidence type="ECO:0000256" key="4">
    <source>
        <dbReference type="ARBA" id="ARBA00022723"/>
    </source>
</evidence>
<dbReference type="Proteomes" id="UP000886611">
    <property type="component" value="Unassembled WGS sequence"/>
</dbReference>
<dbReference type="SUPFAM" id="SSF57667">
    <property type="entry name" value="beta-beta-alpha zinc fingers"/>
    <property type="match status" value="4"/>
</dbReference>
<dbReference type="GO" id="GO:0005634">
    <property type="term" value="C:nucleus"/>
    <property type="evidence" value="ECO:0007669"/>
    <property type="project" value="UniProtKB-SubCell"/>
</dbReference>
<evidence type="ECO:0000256" key="7">
    <source>
        <dbReference type="ARBA" id="ARBA00022833"/>
    </source>
</evidence>
<feature type="non-terminal residue" evidence="13">
    <location>
        <position position="1"/>
    </location>
</feature>
<evidence type="ECO:0000256" key="11">
    <source>
        <dbReference type="SAM" id="MobiDB-lite"/>
    </source>
</evidence>
<feature type="domain" description="C2H2-type" evidence="12">
    <location>
        <begin position="98"/>
        <end position="120"/>
    </location>
</feature>
<dbReference type="AlphaFoldDB" id="A0A8X7WU50"/>
<keyword evidence="9" id="KW-0539">Nucleus</keyword>
<dbReference type="InterPro" id="IPR036236">
    <property type="entry name" value="Znf_C2H2_sf"/>
</dbReference>
<keyword evidence="7" id="KW-0862">Zinc</keyword>
<dbReference type="InterPro" id="IPR051868">
    <property type="entry name" value="ZN346_ZMAT4"/>
</dbReference>
<dbReference type="GO" id="GO:0005737">
    <property type="term" value="C:cytoplasm"/>
    <property type="evidence" value="ECO:0007669"/>
    <property type="project" value="UniProtKB-SubCell"/>
</dbReference>
<name>A0A8X7WU50_POLSE</name>
<gene>
    <name evidence="13" type="primary">Znf346</name>
    <name evidence="13" type="ORF">GTO96_0007062</name>
</gene>
<evidence type="ECO:0000256" key="6">
    <source>
        <dbReference type="ARBA" id="ARBA00022771"/>
    </source>
</evidence>
<accession>A0A8X7WU50</accession>
<evidence type="ECO:0000256" key="8">
    <source>
        <dbReference type="ARBA" id="ARBA00022884"/>
    </source>
</evidence>
<feature type="compositionally biased region" description="Polar residues" evidence="11">
    <location>
        <begin position="237"/>
        <end position="285"/>
    </location>
</feature>
<comment type="subcellular location">
    <subcellularLocation>
        <location evidence="2">Cytoplasm</location>
    </subcellularLocation>
    <subcellularLocation>
        <location evidence="1">Nucleus</location>
    </subcellularLocation>
</comment>
<evidence type="ECO:0000256" key="3">
    <source>
        <dbReference type="ARBA" id="ARBA00022490"/>
    </source>
</evidence>
<dbReference type="GeneID" id="120542318"/>
<organism evidence="13 14">
    <name type="scientific">Polypterus senegalus</name>
    <name type="common">Senegal bichir</name>
    <dbReference type="NCBI Taxonomy" id="55291"/>
    <lineage>
        <taxon>Eukaryota</taxon>
        <taxon>Metazoa</taxon>
        <taxon>Chordata</taxon>
        <taxon>Craniata</taxon>
        <taxon>Vertebrata</taxon>
        <taxon>Euteleostomi</taxon>
        <taxon>Actinopterygii</taxon>
        <taxon>Polypteriformes</taxon>
        <taxon>Polypteridae</taxon>
        <taxon>Polypterus</taxon>
    </lineage>
</organism>
<keyword evidence="8" id="KW-0694">RNA-binding</keyword>
<evidence type="ECO:0000256" key="1">
    <source>
        <dbReference type="ARBA" id="ARBA00004123"/>
    </source>
</evidence>
<evidence type="ECO:0000256" key="2">
    <source>
        <dbReference type="ARBA" id="ARBA00004496"/>
    </source>
</evidence>
<evidence type="ECO:0000313" key="13">
    <source>
        <dbReference type="EMBL" id="KAG2455665.1"/>
    </source>
</evidence>
<dbReference type="RefSeq" id="XP_039630618.1">
    <property type="nucleotide sequence ID" value="XM_039774684.1"/>
</dbReference>
<dbReference type="PANTHER" id="PTHR46144">
    <property type="entry name" value="ZINC FINGER PROTEIN 385B-LIKE"/>
    <property type="match status" value="1"/>
</dbReference>
<evidence type="ECO:0000259" key="12">
    <source>
        <dbReference type="PROSITE" id="PS00028"/>
    </source>
</evidence>
<dbReference type="PROSITE" id="PS00028">
    <property type="entry name" value="ZINC_FINGER_C2H2_1"/>
    <property type="match status" value="1"/>
</dbReference>